<keyword evidence="2" id="KW-1185">Reference proteome</keyword>
<protein>
    <submittedName>
        <fullName evidence="1">DUF2252 domain-containing protein</fullName>
    </submittedName>
</protein>
<dbReference type="Proteomes" id="UP000245080">
    <property type="component" value="Unassembled WGS sequence"/>
</dbReference>
<comment type="caution">
    <text evidence="1">The sequence shown here is derived from an EMBL/GenBank/DDBJ whole genome shotgun (WGS) entry which is preliminary data.</text>
</comment>
<sequence>MNVQVSQTQSALQAQGKQLRQTVPFDNLATYHKVDRNPLTYMKHVSQLLVPDLVPLREQRMAANIFAFYRGTDELMDNDLDSQAATKIQAVICGDAHIANFGFYASPERQLLFDLNDFDESTVGSWEGDLRRFLVSILLEGQVHGFKEKKVLKAVKDACANYRAGLIAMMNQSTLDRFYPANDVRSVVDKLPLKADGKQLLHHIVDKATKQTSEEVVRKFTTLDRNGNLVFQENPPRSVRVDETTQQQLTQGLQDYRKTVRTDVALLLSQYHITDIERHSVGVGSFGTLCYLVLLTATDGSHLVLQLKEALPTWKQSGQTTQKLTAASEYSQGKRIVDCQKILQSAWDPFLGYFKAGNKSFYVRQFRDMKESVKLQDLTWDEYKAYTGVCAWILATAHAQSPTAAMIRGYVGHSNKFDEAMVAWSKSYTKQVQQDYRTWLKAMPKSVQQCAPKQVIDELGANH</sequence>
<dbReference type="Pfam" id="PF10009">
    <property type="entry name" value="DUF2252"/>
    <property type="match status" value="1"/>
</dbReference>
<dbReference type="PANTHER" id="PTHR39441">
    <property type="entry name" value="DUF2252 DOMAIN-CONTAINING PROTEIN"/>
    <property type="match status" value="1"/>
</dbReference>
<dbReference type="InterPro" id="IPR018721">
    <property type="entry name" value="DUF2252"/>
</dbReference>
<name>A0A2V1MXB2_9LACO</name>
<reference evidence="1 2" key="1">
    <citation type="journal article" date="2018" name="Int. J. Syst. Evol. Microbiol.">
        <title>Lactobacillus bambusae sp. nov., isolated from a traditional fermented Ma-bamboo shoots of Taiwan.</title>
        <authorList>
            <person name="Wang L.-T."/>
        </authorList>
    </citation>
    <scope>NUCLEOTIDE SEQUENCE [LARGE SCALE GENOMIC DNA]</scope>
    <source>
        <strain evidence="1 2">BS-W1</strain>
    </source>
</reference>
<gene>
    <name evidence="1" type="ORF">DCM90_07730</name>
</gene>
<evidence type="ECO:0000313" key="1">
    <source>
        <dbReference type="EMBL" id="PWF99703.1"/>
    </source>
</evidence>
<dbReference type="AlphaFoldDB" id="A0A2V1MXB2"/>
<proteinExistence type="predicted"/>
<organism evidence="1 2">
    <name type="scientific">Levilactobacillus bambusae</name>
    <dbReference type="NCBI Taxonomy" id="2024736"/>
    <lineage>
        <taxon>Bacteria</taxon>
        <taxon>Bacillati</taxon>
        <taxon>Bacillota</taxon>
        <taxon>Bacilli</taxon>
        <taxon>Lactobacillales</taxon>
        <taxon>Lactobacillaceae</taxon>
        <taxon>Levilactobacillus</taxon>
    </lineage>
</organism>
<dbReference type="OrthoDB" id="1491115at2"/>
<dbReference type="PANTHER" id="PTHR39441:SF1">
    <property type="entry name" value="DUF2252 DOMAIN-CONTAINING PROTEIN"/>
    <property type="match status" value="1"/>
</dbReference>
<accession>A0A2V1MXB2</accession>
<evidence type="ECO:0000313" key="2">
    <source>
        <dbReference type="Proteomes" id="UP000245080"/>
    </source>
</evidence>
<dbReference type="EMBL" id="QCXQ01000005">
    <property type="protein sequence ID" value="PWF99703.1"/>
    <property type="molecule type" value="Genomic_DNA"/>
</dbReference>